<evidence type="ECO:0000256" key="1">
    <source>
        <dbReference type="ARBA" id="ARBA00006576"/>
    </source>
</evidence>
<dbReference type="EMBL" id="CP031039">
    <property type="protein sequence ID" value="QDZ21739.1"/>
    <property type="molecule type" value="Genomic_DNA"/>
</dbReference>
<sequence length="189" mass="20460">MATNGSSCVPATDGKGKGSGDGKDQQSKDHELLELAIEEAYKGVEEGHGYPFGAIIARDGEIIVKTHNKVHKHTDPTAHAEVTAIREASQKLGRYDLSDCEIFASCEPCPMCFGAIQVSKLKRLVYGSEAEAAVAIGFDDFIADGVRGTSIWQKPSVSIFCAAGEQGKRAKEVFLNTAKNFKFEEYLEK</sequence>
<dbReference type="PROSITE" id="PS00903">
    <property type="entry name" value="CYT_DCMP_DEAMINASES_1"/>
    <property type="match status" value="1"/>
</dbReference>
<dbReference type="InterPro" id="IPR016192">
    <property type="entry name" value="APOBEC/CMP_deaminase_Zn-bd"/>
</dbReference>
<dbReference type="CDD" id="cd01285">
    <property type="entry name" value="nucleoside_deaminase"/>
    <property type="match status" value="1"/>
</dbReference>
<dbReference type="GO" id="GO:0008270">
    <property type="term" value="F:zinc ion binding"/>
    <property type="evidence" value="ECO:0007669"/>
    <property type="project" value="InterPro"/>
</dbReference>
<keyword evidence="3" id="KW-0378">Hydrolase</keyword>
<dbReference type="FunFam" id="3.40.140.10:FF:000011">
    <property type="entry name" value="tRNA-specific adenosine deaminase"/>
    <property type="match status" value="1"/>
</dbReference>
<feature type="region of interest" description="Disordered" evidence="5">
    <location>
        <begin position="1"/>
        <end position="29"/>
    </location>
</feature>
<gene>
    <name evidence="7" type="ORF">A3770_06p42570</name>
</gene>
<dbReference type="GO" id="GO:0006152">
    <property type="term" value="P:purine nucleoside catabolic process"/>
    <property type="evidence" value="ECO:0007669"/>
    <property type="project" value="TreeGrafter"/>
</dbReference>
<dbReference type="AlphaFoldDB" id="A0A5B8MMQ2"/>
<evidence type="ECO:0000256" key="3">
    <source>
        <dbReference type="ARBA" id="ARBA00022801"/>
    </source>
</evidence>
<dbReference type="GO" id="GO:0047974">
    <property type="term" value="F:guanosine deaminase activity"/>
    <property type="evidence" value="ECO:0007669"/>
    <property type="project" value="TreeGrafter"/>
</dbReference>
<name>A0A5B8MMQ2_9CHLO</name>
<dbReference type="PROSITE" id="PS51747">
    <property type="entry name" value="CYT_DCMP_DEAMINASES_2"/>
    <property type="match status" value="1"/>
</dbReference>
<dbReference type="OrthoDB" id="408702at2759"/>
<organism evidence="7 8">
    <name type="scientific">Chloropicon primus</name>
    <dbReference type="NCBI Taxonomy" id="1764295"/>
    <lineage>
        <taxon>Eukaryota</taxon>
        <taxon>Viridiplantae</taxon>
        <taxon>Chlorophyta</taxon>
        <taxon>Chloropicophyceae</taxon>
        <taxon>Chloropicales</taxon>
        <taxon>Chloropicaceae</taxon>
        <taxon>Chloropicon</taxon>
    </lineage>
</organism>
<dbReference type="Pfam" id="PF00383">
    <property type="entry name" value="dCMP_cyt_deam_1"/>
    <property type="match status" value="1"/>
</dbReference>
<dbReference type="InterPro" id="IPR002125">
    <property type="entry name" value="CMP_dCMP_dom"/>
</dbReference>
<keyword evidence="4" id="KW-0862">Zinc</keyword>
<evidence type="ECO:0000256" key="4">
    <source>
        <dbReference type="ARBA" id="ARBA00022833"/>
    </source>
</evidence>
<dbReference type="STRING" id="1764295.A0A5B8MMQ2"/>
<keyword evidence="2" id="KW-0479">Metal-binding</keyword>
<dbReference type="PANTHER" id="PTHR11079">
    <property type="entry name" value="CYTOSINE DEAMINASE FAMILY MEMBER"/>
    <property type="match status" value="1"/>
</dbReference>
<feature type="compositionally biased region" description="Basic and acidic residues" evidence="5">
    <location>
        <begin position="14"/>
        <end position="29"/>
    </location>
</feature>
<evidence type="ECO:0000256" key="5">
    <source>
        <dbReference type="SAM" id="MobiDB-lite"/>
    </source>
</evidence>
<proteinExistence type="inferred from homology"/>
<evidence type="ECO:0000313" key="8">
    <source>
        <dbReference type="Proteomes" id="UP000316726"/>
    </source>
</evidence>
<reference evidence="7 8" key="1">
    <citation type="submission" date="2018-07" db="EMBL/GenBank/DDBJ databases">
        <title>The complete nuclear genome of the prasinophyte Chloropicon primus (CCMP1205).</title>
        <authorList>
            <person name="Pombert J.-F."/>
            <person name="Otis C."/>
            <person name="Turmel M."/>
            <person name="Lemieux C."/>
        </authorList>
    </citation>
    <scope>NUCLEOTIDE SEQUENCE [LARGE SCALE GENOMIC DNA]</scope>
    <source>
        <strain evidence="7 8">CCMP1205</strain>
    </source>
</reference>
<feature type="domain" description="CMP/dCMP-type deaminase" evidence="6">
    <location>
        <begin position="27"/>
        <end position="141"/>
    </location>
</feature>
<protein>
    <submittedName>
        <fullName evidence="7">Cytidine deaminase</fullName>
    </submittedName>
</protein>
<comment type="similarity">
    <text evidence="1">Belongs to the cytidine and deoxycytidylate deaminase family.</text>
</comment>
<dbReference type="SUPFAM" id="SSF53927">
    <property type="entry name" value="Cytidine deaminase-like"/>
    <property type="match status" value="1"/>
</dbReference>
<evidence type="ECO:0000259" key="6">
    <source>
        <dbReference type="PROSITE" id="PS51747"/>
    </source>
</evidence>
<accession>A0A5B8MMQ2</accession>
<evidence type="ECO:0000313" key="7">
    <source>
        <dbReference type="EMBL" id="QDZ21739.1"/>
    </source>
</evidence>
<dbReference type="InterPro" id="IPR016193">
    <property type="entry name" value="Cytidine_deaminase-like"/>
</dbReference>
<evidence type="ECO:0000256" key="2">
    <source>
        <dbReference type="ARBA" id="ARBA00022723"/>
    </source>
</evidence>
<dbReference type="Gene3D" id="3.40.140.10">
    <property type="entry name" value="Cytidine Deaminase, domain 2"/>
    <property type="match status" value="1"/>
</dbReference>
<dbReference type="PANTHER" id="PTHR11079:SF161">
    <property type="entry name" value="CMP_DCMP-TYPE DEAMINASE DOMAIN-CONTAINING PROTEIN"/>
    <property type="match status" value="1"/>
</dbReference>
<dbReference type="Proteomes" id="UP000316726">
    <property type="component" value="Chromosome 6"/>
</dbReference>
<keyword evidence="8" id="KW-1185">Reference proteome</keyword>